<feature type="domain" description="Acyltransferase 3" evidence="2">
    <location>
        <begin position="25"/>
        <end position="206"/>
    </location>
</feature>
<evidence type="ECO:0000313" key="5">
    <source>
        <dbReference type="Proteomes" id="UP001500822"/>
    </source>
</evidence>
<name>A0ABP8YYA0_9ACTN</name>
<dbReference type="RefSeq" id="WP_345312420.1">
    <property type="nucleotide sequence ID" value="NZ_BAABIE010000002.1"/>
</dbReference>
<dbReference type="Proteomes" id="UP001500822">
    <property type="component" value="Unassembled WGS sequence"/>
</dbReference>
<dbReference type="Pfam" id="PF19040">
    <property type="entry name" value="SGNH"/>
    <property type="match status" value="1"/>
</dbReference>
<dbReference type="Pfam" id="PF01757">
    <property type="entry name" value="Acyl_transf_3"/>
    <property type="match status" value="1"/>
</dbReference>
<dbReference type="PANTHER" id="PTHR23028:SF53">
    <property type="entry name" value="ACYL_TRANSF_3 DOMAIN-CONTAINING PROTEIN"/>
    <property type="match status" value="1"/>
</dbReference>
<keyword evidence="1" id="KW-1133">Transmembrane helix</keyword>
<gene>
    <name evidence="4" type="ORF">GCM10023217_06570</name>
</gene>
<feature type="transmembrane region" description="Helical" evidence="1">
    <location>
        <begin position="6"/>
        <end position="24"/>
    </location>
</feature>
<feature type="transmembrane region" description="Helical" evidence="1">
    <location>
        <begin position="154"/>
        <end position="178"/>
    </location>
</feature>
<evidence type="ECO:0000256" key="1">
    <source>
        <dbReference type="SAM" id="Phobius"/>
    </source>
</evidence>
<feature type="transmembrane region" description="Helical" evidence="1">
    <location>
        <begin position="224"/>
        <end position="245"/>
    </location>
</feature>
<dbReference type="EMBL" id="BAABIE010000002">
    <property type="protein sequence ID" value="GAA4741026.1"/>
    <property type="molecule type" value="Genomic_DNA"/>
</dbReference>
<feature type="transmembrane region" description="Helical" evidence="1">
    <location>
        <begin position="123"/>
        <end position="142"/>
    </location>
</feature>
<feature type="transmembrane region" description="Helical" evidence="1">
    <location>
        <begin position="190"/>
        <end position="212"/>
    </location>
</feature>
<keyword evidence="5" id="KW-1185">Reference proteome</keyword>
<evidence type="ECO:0000259" key="2">
    <source>
        <dbReference type="Pfam" id="PF01757"/>
    </source>
</evidence>
<evidence type="ECO:0000259" key="3">
    <source>
        <dbReference type="Pfam" id="PF19040"/>
    </source>
</evidence>
<dbReference type="PANTHER" id="PTHR23028">
    <property type="entry name" value="ACETYLTRANSFERASE"/>
    <property type="match status" value="1"/>
</dbReference>
<dbReference type="InterPro" id="IPR043968">
    <property type="entry name" value="SGNH"/>
</dbReference>
<sequence>MQAQIFAVLIGGITLLGLFLRVLVRRGRLRSDAVGRILVGLLIAGTVASFGWATLVGPANQTLNYYSTFARFWEIALGGLVALVITRVHLPTWARQLAGVAGLTMLAITGLVLDGAATFPGPAALLPLGGTALTFVAGTTGGSTVTRALASRPIVYLGSIAYPLYLWHWPLLVLFLVYRNFRGAAVTQVSLVDGLAIIAVSLVLAAATDFLLKADSPVRRLRIRVPVILAATAAALTVAITAWLAPIPQVSADDLDPALYPGAAAAAGAPVPRGVEFAPRAEAARMDLPQSGFDDCVAYYDREGPVDVVSCDYGAPRAPGRKVLAMVGGSHVDHFLPAVDLIGKEQGFTVELVVMVGCSLGYGPTAATSHDSERCVQWQAKAMDHIVDTRPDAVFTNSTRPAKPFGTGDHVPQWYVDAFTRLSDAGIPVVGIRDLPWLMTADDQTIEPFDCMAVRDDAVACGVSRDWSLAPVDPAIEALGSLPGVSLIDASDQYCGPEECPVVVGNVLVYRDAHHFTKTFVLSMRPFLERELSRTLGWFEAPGAH</sequence>
<keyword evidence="1" id="KW-0472">Membrane</keyword>
<feature type="transmembrane region" description="Helical" evidence="1">
    <location>
        <begin position="33"/>
        <end position="53"/>
    </location>
</feature>
<comment type="caution">
    <text evidence="4">The sequence shown here is derived from an EMBL/GenBank/DDBJ whole genome shotgun (WGS) entry which is preliminary data.</text>
</comment>
<evidence type="ECO:0008006" key="6">
    <source>
        <dbReference type="Google" id="ProtNLM"/>
    </source>
</evidence>
<dbReference type="InterPro" id="IPR002656">
    <property type="entry name" value="Acyl_transf_3_dom"/>
</dbReference>
<evidence type="ECO:0000313" key="4">
    <source>
        <dbReference type="EMBL" id="GAA4741026.1"/>
    </source>
</evidence>
<protein>
    <recommendedName>
        <fullName evidence="6">Acyltransferase</fullName>
    </recommendedName>
</protein>
<organism evidence="4 5">
    <name type="scientific">Gordonia alkaliphila</name>
    <dbReference type="NCBI Taxonomy" id="1053547"/>
    <lineage>
        <taxon>Bacteria</taxon>
        <taxon>Bacillati</taxon>
        <taxon>Actinomycetota</taxon>
        <taxon>Actinomycetes</taxon>
        <taxon>Mycobacteriales</taxon>
        <taxon>Gordoniaceae</taxon>
        <taxon>Gordonia</taxon>
    </lineage>
</organism>
<keyword evidence="1" id="KW-0812">Transmembrane</keyword>
<accession>A0ABP8YYA0</accession>
<dbReference type="InterPro" id="IPR050879">
    <property type="entry name" value="Acyltransferase_3"/>
</dbReference>
<feature type="transmembrane region" description="Helical" evidence="1">
    <location>
        <begin position="65"/>
        <end position="85"/>
    </location>
</feature>
<feature type="transmembrane region" description="Helical" evidence="1">
    <location>
        <begin position="97"/>
        <end position="117"/>
    </location>
</feature>
<reference evidence="5" key="1">
    <citation type="journal article" date="2019" name="Int. J. Syst. Evol. Microbiol.">
        <title>The Global Catalogue of Microorganisms (GCM) 10K type strain sequencing project: providing services to taxonomists for standard genome sequencing and annotation.</title>
        <authorList>
            <consortium name="The Broad Institute Genomics Platform"/>
            <consortium name="The Broad Institute Genome Sequencing Center for Infectious Disease"/>
            <person name="Wu L."/>
            <person name="Ma J."/>
        </authorList>
    </citation>
    <scope>NUCLEOTIDE SEQUENCE [LARGE SCALE GENOMIC DNA]</scope>
    <source>
        <strain evidence="5">JCM 18077</strain>
    </source>
</reference>
<feature type="domain" description="SGNH" evidence="3">
    <location>
        <begin position="309"/>
        <end position="529"/>
    </location>
</feature>
<proteinExistence type="predicted"/>